<evidence type="ECO:0000256" key="5">
    <source>
        <dbReference type="PROSITE-ProRule" id="PRU00277"/>
    </source>
</evidence>
<keyword evidence="8" id="KW-1185">Reference proteome</keyword>
<dbReference type="InterPro" id="IPR046357">
    <property type="entry name" value="PPIase_dom_sf"/>
</dbReference>
<dbReference type="CTD" id="36345872"/>
<dbReference type="Proteomes" id="UP000019149">
    <property type="component" value="Unassembled WGS sequence"/>
</dbReference>
<dbReference type="Pfam" id="PF00254">
    <property type="entry name" value="FKBP_C"/>
    <property type="match status" value="1"/>
</dbReference>
<dbReference type="PANTHER" id="PTHR45779">
    <property type="entry name" value="PEPTIDYLPROLYL ISOMERASE"/>
    <property type="match status" value="1"/>
</dbReference>
<accession>W6U1T2</accession>
<sequence length="70" mass="7974">MCTSYTPDGCQVIAGWEEGLIGTCEGERRRLRIPSSMGYGERGYGNLIPPDSDLEFDIEMVRIDKRKKEF</sequence>
<dbReference type="AlphaFoldDB" id="W6U1T2"/>
<dbReference type="InterPro" id="IPR001179">
    <property type="entry name" value="PPIase_FKBP_dom"/>
</dbReference>
<proteinExistence type="predicted"/>
<evidence type="ECO:0000313" key="7">
    <source>
        <dbReference type="EMBL" id="EUB54993.1"/>
    </source>
</evidence>
<dbReference type="PANTHER" id="PTHR45779:SF7">
    <property type="entry name" value="PEPTIDYLPROLYL ISOMERASE"/>
    <property type="match status" value="1"/>
</dbReference>
<evidence type="ECO:0000256" key="1">
    <source>
        <dbReference type="ARBA" id="ARBA00000971"/>
    </source>
</evidence>
<dbReference type="OrthoDB" id="77911at2759"/>
<name>W6U1T2_ECHGR</name>
<feature type="domain" description="PPIase FKBP-type" evidence="6">
    <location>
        <begin position="1"/>
        <end position="64"/>
    </location>
</feature>
<keyword evidence="3 5" id="KW-0697">Rotamase</keyword>
<dbReference type="GO" id="GO:0003755">
    <property type="term" value="F:peptidyl-prolyl cis-trans isomerase activity"/>
    <property type="evidence" value="ECO:0007669"/>
    <property type="project" value="UniProtKB-KW"/>
</dbReference>
<evidence type="ECO:0000256" key="2">
    <source>
        <dbReference type="ARBA" id="ARBA00013194"/>
    </source>
</evidence>
<dbReference type="SUPFAM" id="SSF54534">
    <property type="entry name" value="FKBP-like"/>
    <property type="match status" value="1"/>
</dbReference>
<dbReference type="KEGG" id="egl:EGR_10157"/>
<dbReference type="GO" id="GO:0005783">
    <property type="term" value="C:endoplasmic reticulum"/>
    <property type="evidence" value="ECO:0007669"/>
    <property type="project" value="TreeGrafter"/>
</dbReference>
<dbReference type="GeneID" id="36345872"/>
<organism evidence="7 8">
    <name type="scientific">Echinococcus granulosus</name>
    <name type="common">Hydatid tapeworm</name>
    <dbReference type="NCBI Taxonomy" id="6210"/>
    <lineage>
        <taxon>Eukaryota</taxon>
        <taxon>Metazoa</taxon>
        <taxon>Spiralia</taxon>
        <taxon>Lophotrochozoa</taxon>
        <taxon>Platyhelminthes</taxon>
        <taxon>Cestoda</taxon>
        <taxon>Eucestoda</taxon>
        <taxon>Cyclophyllidea</taxon>
        <taxon>Taeniidae</taxon>
        <taxon>Echinococcus</taxon>
        <taxon>Echinococcus granulosus group</taxon>
    </lineage>
</organism>
<protein>
    <recommendedName>
        <fullName evidence="2 5">peptidylprolyl isomerase</fullName>
        <ecNumber evidence="2 5">5.2.1.8</ecNumber>
    </recommendedName>
</protein>
<dbReference type="EC" id="5.2.1.8" evidence="2 5"/>
<dbReference type="RefSeq" id="XP_024346189.1">
    <property type="nucleotide sequence ID" value="XM_024499406.1"/>
</dbReference>
<reference evidence="7 8" key="1">
    <citation type="journal article" date="2013" name="Nat. Genet.">
        <title>The genome of the hydatid tapeworm Echinococcus granulosus.</title>
        <authorList>
            <person name="Zheng H."/>
            <person name="Zhang W."/>
            <person name="Zhang L."/>
            <person name="Zhang Z."/>
            <person name="Li J."/>
            <person name="Lu G."/>
            <person name="Zhu Y."/>
            <person name="Wang Y."/>
            <person name="Huang Y."/>
            <person name="Liu J."/>
            <person name="Kang H."/>
            <person name="Chen J."/>
            <person name="Wang L."/>
            <person name="Chen A."/>
            <person name="Yu S."/>
            <person name="Gao Z."/>
            <person name="Jin L."/>
            <person name="Gu W."/>
            <person name="Wang Z."/>
            <person name="Zhao L."/>
            <person name="Shi B."/>
            <person name="Wen H."/>
            <person name="Lin R."/>
            <person name="Jones M.K."/>
            <person name="Brejova B."/>
            <person name="Vinar T."/>
            <person name="Zhao G."/>
            <person name="McManus D.P."/>
            <person name="Chen Z."/>
            <person name="Zhou Y."/>
            <person name="Wang S."/>
        </authorList>
    </citation>
    <scope>NUCLEOTIDE SEQUENCE [LARGE SCALE GENOMIC DNA]</scope>
</reference>
<dbReference type="OMA" id="PDGCQVI"/>
<evidence type="ECO:0000313" key="8">
    <source>
        <dbReference type="Proteomes" id="UP000019149"/>
    </source>
</evidence>
<dbReference type="InterPro" id="IPR044609">
    <property type="entry name" value="FKBP2/11"/>
</dbReference>
<dbReference type="EMBL" id="APAU02000194">
    <property type="protein sequence ID" value="EUB54993.1"/>
    <property type="molecule type" value="Genomic_DNA"/>
</dbReference>
<evidence type="ECO:0000256" key="3">
    <source>
        <dbReference type="ARBA" id="ARBA00023110"/>
    </source>
</evidence>
<evidence type="ECO:0000256" key="4">
    <source>
        <dbReference type="ARBA" id="ARBA00023235"/>
    </source>
</evidence>
<dbReference type="STRING" id="6210.W6U1T2"/>
<gene>
    <name evidence="7" type="ORF">EGR_10157</name>
</gene>
<keyword evidence="4 5" id="KW-0413">Isomerase</keyword>
<comment type="caution">
    <text evidence="7">The sequence shown here is derived from an EMBL/GenBank/DDBJ whole genome shotgun (WGS) entry which is preliminary data.</text>
</comment>
<evidence type="ECO:0000259" key="6">
    <source>
        <dbReference type="PROSITE" id="PS50059"/>
    </source>
</evidence>
<dbReference type="PROSITE" id="PS50059">
    <property type="entry name" value="FKBP_PPIASE"/>
    <property type="match status" value="1"/>
</dbReference>
<comment type="catalytic activity">
    <reaction evidence="1 5">
        <text>[protein]-peptidylproline (omega=180) = [protein]-peptidylproline (omega=0)</text>
        <dbReference type="Rhea" id="RHEA:16237"/>
        <dbReference type="Rhea" id="RHEA-COMP:10747"/>
        <dbReference type="Rhea" id="RHEA-COMP:10748"/>
        <dbReference type="ChEBI" id="CHEBI:83833"/>
        <dbReference type="ChEBI" id="CHEBI:83834"/>
        <dbReference type="EC" id="5.2.1.8"/>
    </reaction>
</comment>
<dbReference type="Gene3D" id="3.10.50.40">
    <property type="match status" value="1"/>
</dbReference>